<evidence type="ECO:0000256" key="8">
    <source>
        <dbReference type="ARBA" id="ARBA00022840"/>
    </source>
</evidence>
<reference evidence="11 12" key="1">
    <citation type="submission" date="2023-03" db="EMBL/GenBank/DDBJ databases">
        <title>Strain YYF002 represents a novel species in the genus Winogradskyella isolated from seawater.</title>
        <authorList>
            <person name="Fu Z.-Y."/>
        </authorList>
    </citation>
    <scope>NUCLEOTIDE SEQUENCE [LARGE SCALE GENOMIC DNA]</scope>
    <source>
        <strain evidence="11 12">YYF002</strain>
    </source>
</reference>
<dbReference type="SUPFAM" id="SSF52540">
    <property type="entry name" value="P-loop containing nucleoside triphosphate hydrolases"/>
    <property type="match status" value="1"/>
</dbReference>
<keyword evidence="7" id="KW-0547">Nucleotide-binding</keyword>
<dbReference type="EMBL" id="JARSBN010000003">
    <property type="protein sequence ID" value="MDG4715659.1"/>
    <property type="molecule type" value="Genomic_DNA"/>
</dbReference>
<organism evidence="11 12">
    <name type="scientific">Winogradskyella marincola</name>
    <dbReference type="NCBI Taxonomy" id="3037795"/>
    <lineage>
        <taxon>Bacteria</taxon>
        <taxon>Pseudomonadati</taxon>
        <taxon>Bacteroidota</taxon>
        <taxon>Flavobacteriia</taxon>
        <taxon>Flavobacteriales</taxon>
        <taxon>Flavobacteriaceae</taxon>
        <taxon>Winogradskyella</taxon>
    </lineage>
</organism>
<accession>A0ABT6G0U7</accession>
<evidence type="ECO:0000313" key="12">
    <source>
        <dbReference type="Proteomes" id="UP001529085"/>
    </source>
</evidence>
<evidence type="ECO:0000256" key="5">
    <source>
        <dbReference type="ARBA" id="ARBA00022694"/>
    </source>
</evidence>
<evidence type="ECO:0000256" key="7">
    <source>
        <dbReference type="ARBA" id="ARBA00022741"/>
    </source>
</evidence>
<keyword evidence="6" id="KW-0479">Metal-binding</keyword>
<evidence type="ECO:0000256" key="4">
    <source>
        <dbReference type="ARBA" id="ARBA00022490"/>
    </source>
</evidence>
<dbReference type="Gene3D" id="3.40.50.300">
    <property type="entry name" value="P-loop containing nucleotide triphosphate hydrolases"/>
    <property type="match status" value="1"/>
</dbReference>
<keyword evidence="12" id="KW-1185">Reference proteome</keyword>
<evidence type="ECO:0000256" key="10">
    <source>
        <dbReference type="ARBA" id="ARBA00032441"/>
    </source>
</evidence>
<dbReference type="NCBIfam" id="TIGR00150">
    <property type="entry name" value="T6A_YjeE"/>
    <property type="match status" value="1"/>
</dbReference>
<dbReference type="PANTHER" id="PTHR33540:SF2">
    <property type="entry name" value="TRNA THREONYLCARBAMOYLADENOSINE BIOSYNTHESIS PROTEIN TSAE"/>
    <property type="match status" value="1"/>
</dbReference>
<evidence type="ECO:0000256" key="9">
    <source>
        <dbReference type="ARBA" id="ARBA00022842"/>
    </source>
</evidence>
<sequence>MELTYHINEIDDVALKVLNNLEYKALLFNGEMGAGKTTLINAILRAMKSEDIATSPTFSIVNEYKSPKGSIYHFDFYRIESLDEAYNFGIEDYLYSNNWLFIEWPDRIEEILPENTQTVTITKIDNETRNLKLSINDKLLTENKAMTEPKF</sequence>
<comment type="subcellular location">
    <subcellularLocation>
        <location evidence="1">Cytoplasm</location>
    </subcellularLocation>
</comment>
<evidence type="ECO:0000256" key="2">
    <source>
        <dbReference type="ARBA" id="ARBA00007599"/>
    </source>
</evidence>
<comment type="similarity">
    <text evidence="2">Belongs to the TsaE family.</text>
</comment>
<proteinExistence type="inferred from homology"/>
<evidence type="ECO:0000256" key="1">
    <source>
        <dbReference type="ARBA" id="ARBA00004496"/>
    </source>
</evidence>
<evidence type="ECO:0000313" key="11">
    <source>
        <dbReference type="EMBL" id="MDG4715659.1"/>
    </source>
</evidence>
<dbReference type="PANTHER" id="PTHR33540">
    <property type="entry name" value="TRNA THREONYLCARBAMOYLADENOSINE BIOSYNTHESIS PROTEIN TSAE"/>
    <property type="match status" value="1"/>
</dbReference>
<evidence type="ECO:0000256" key="3">
    <source>
        <dbReference type="ARBA" id="ARBA00019010"/>
    </source>
</evidence>
<gene>
    <name evidence="11" type="primary">tsaE</name>
    <name evidence="11" type="ORF">P7122_07240</name>
</gene>
<dbReference type="Proteomes" id="UP001529085">
    <property type="component" value="Unassembled WGS sequence"/>
</dbReference>
<name>A0ABT6G0U7_9FLAO</name>
<dbReference type="Pfam" id="PF02367">
    <property type="entry name" value="TsaE"/>
    <property type="match status" value="1"/>
</dbReference>
<keyword evidence="4" id="KW-0963">Cytoplasm</keyword>
<keyword evidence="8" id="KW-0067">ATP-binding</keyword>
<dbReference type="InterPro" id="IPR027417">
    <property type="entry name" value="P-loop_NTPase"/>
</dbReference>
<protein>
    <recommendedName>
        <fullName evidence="3">tRNA threonylcarbamoyladenosine biosynthesis protein TsaE</fullName>
    </recommendedName>
    <alternativeName>
        <fullName evidence="10">t(6)A37 threonylcarbamoyladenosine biosynthesis protein TsaE</fullName>
    </alternativeName>
</protein>
<evidence type="ECO:0000256" key="6">
    <source>
        <dbReference type="ARBA" id="ARBA00022723"/>
    </source>
</evidence>
<comment type="caution">
    <text evidence="11">The sequence shown here is derived from an EMBL/GenBank/DDBJ whole genome shotgun (WGS) entry which is preliminary data.</text>
</comment>
<dbReference type="InterPro" id="IPR003442">
    <property type="entry name" value="T6A_TsaE"/>
</dbReference>
<keyword evidence="9" id="KW-0460">Magnesium</keyword>
<keyword evidence="5" id="KW-0819">tRNA processing</keyword>